<feature type="transmembrane region" description="Helical" evidence="8">
    <location>
        <begin position="209"/>
        <end position="230"/>
    </location>
</feature>
<dbReference type="InterPro" id="IPR015920">
    <property type="entry name" value="Cellobiose_DH-like_cyt"/>
</dbReference>
<dbReference type="HOGENOM" id="CLU_038404_0_0_1"/>
<comment type="subcellular location">
    <subcellularLocation>
        <location evidence="1">Membrane</location>
    </subcellularLocation>
</comment>
<dbReference type="SMART" id="SM00665">
    <property type="entry name" value="B561"/>
    <property type="match status" value="1"/>
</dbReference>
<feature type="transmembrane region" description="Helical" evidence="8">
    <location>
        <begin position="319"/>
        <end position="340"/>
    </location>
</feature>
<keyword evidence="4" id="KW-0249">Electron transport</keyword>
<evidence type="ECO:0000256" key="6">
    <source>
        <dbReference type="ARBA" id="ARBA00023136"/>
    </source>
</evidence>
<keyword evidence="13" id="KW-1185">Reference proteome</keyword>
<gene>
    <name evidence="12" type="ordered locus">CND02150</name>
</gene>
<feature type="domain" description="Cytochrome b561" evidence="11">
    <location>
        <begin position="173"/>
        <end position="384"/>
    </location>
</feature>
<dbReference type="CDD" id="cd09630">
    <property type="entry name" value="CDH_like_cytochrome"/>
    <property type="match status" value="1"/>
</dbReference>
<dbReference type="GO" id="GO:0016491">
    <property type="term" value="F:oxidoreductase activity"/>
    <property type="evidence" value="ECO:0000318"/>
    <property type="project" value="GO_Central"/>
</dbReference>
<dbReference type="InterPro" id="IPR006593">
    <property type="entry name" value="Cyt_b561/ferric_Rdtase_TM"/>
</dbReference>
<dbReference type="InParanoid" id="Q5KIQ3"/>
<evidence type="ECO:0000259" key="11">
    <source>
        <dbReference type="PROSITE" id="PS50939"/>
    </source>
</evidence>
<feature type="compositionally biased region" description="Polar residues" evidence="7">
    <location>
        <begin position="403"/>
        <end position="419"/>
    </location>
</feature>
<dbReference type="Gene3D" id="2.60.40.1210">
    <property type="entry name" value="Cellobiose dehydrogenase, cytochrome domain"/>
    <property type="match status" value="1"/>
</dbReference>
<dbReference type="PROSITE" id="PS50939">
    <property type="entry name" value="CYTOCHROME_B561"/>
    <property type="match status" value="1"/>
</dbReference>
<feature type="transmembrane region" description="Helical" evidence="8">
    <location>
        <begin position="281"/>
        <end position="298"/>
    </location>
</feature>
<reference evidence="12 13" key="1">
    <citation type="journal article" date="2005" name="Science">
        <title>The genome of the basidiomycetous yeast and human pathogen Cryptococcus neoformans.</title>
        <authorList>
            <person name="Loftus B.J."/>
            <person name="Fung E."/>
            <person name="Roncaglia P."/>
            <person name="Rowley D."/>
            <person name="Amedeo P."/>
            <person name="Bruno D."/>
            <person name="Vamathevan J."/>
            <person name="Miranda M."/>
            <person name="Anderson I.J."/>
            <person name="Fraser J.A."/>
            <person name="Allen J.E."/>
            <person name="Bosdet I.E."/>
            <person name="Brent M.R."/>
            <person name="Chiu R."/>
            <person name="Doering T.L."/>
            <person name="Donlin M.J."/>
            <person name="D'Souza C.A."/>
            <person name="Fox D.S."/>
            <person name="Grinberg V."/>
            <person name="Fu J."/>
            <person name="Fukushima M."/>
            <person name="Haas B.J."/>
            <person name="Huang J.C."/>
            <person name="Janbon G."/>
            <person name="Jones S.J."/>
            <person name="Koo H.L."/>
            <person name="Krzywinski M.I."/>
            <person name="Kwon-Chung J.K."/>
            <person name="Lengeler K.B."/>
            <person name="Maiti R."/>
            <person name="Marra M.A."/>
            <person name="Marra R.E."/>
            <person name="Mathewson C.A."/>
            <person name="Mitchell T.G."/>
            <person name="Pertea M."/>
            <person name="Riggs F.R."/>
            <person name="Salzberg S.L."/>
            <person name="Schein J.E."/>
            <person name="Shvartsbeyn A."/>
            <person name="Shin H."/>
            <person name="Shumway M."/>
            <person name="Specht C.A."/>
            <person name="Suh B.B."/>
            <person name="Tenney A."/>
            <person name="Utterback T.R."/>
            <person name="Wickes B.L."/>
            <person name="Wortman J.R."/>
            <person name="Wye N.H."/>
            <person name="Kronstad J.W."/>
            <person name="Lodge J.K."/>
            <person name="Heitman J."/>
            <person name="Davis R.W."/>
            <person name="Fraser C.M."/>
            <person name="Hyman R.W."/>
        </authorList>
    </citation>
    <scope>NUCLEOTIDE SEQUENCE [LARGE SCALE GENOMIC DNA]</scope>
    <source>
        <strain evidence="13">JEC21 / ATCC MYA-565</strain>
    </source>
</reference>
<dbReference type="RefSeq" id="XP_570449.1">
    <property type="nucleotide sequence ID" value="XM_570449.2"/>
</dbReference>
<dbReference type="VEuPathDB" id="FungiDB:CND02150"/>
<dbReference type="GeneID" id="3256855"/>
<evidence type="ECO:0000256" key="2">
    <source>
        <dbReference type="ARBA" id="ARBA00022448"/>
    </source>
</evidence>
<dbReference type="PANTHER" id="PTHR47797">
    <property type="entry name" value="DEHYDROGENASE, PUTATIVE (AFU_ORTHOLOGUE AFUA_8G05805)-RELATED"/>
    <property type="match status" value="1"/>
</dbReference>
<evidence type="ECO:0000256" key="7">
    <source>
        <dbReference type="SAM" id="MobiDB-lite"/>
    </source>
</evidence>
<dbReference type="PROSITE" id="PS50836">
    <property type="entry name" value="DOMON"/>
    <property type="match status" value="1"/>
</dbReference>
<keyword evidence="9" id="KW-0732">Signal</keyword>
<dbReference type="eggNOG" id="ENOG502S50Z">
    <property type="taxonomic scope" value="Eukaryota"/>
</dbReference>
<dbReference type="Pfam" id="PF16010">
    <property type="entry name" value="CDH-cyt"/>
    <property type="match status" value="1"/>
</dbReference>
<accession>Q5KIQ3</accession>
<keyword evidence="5 8" id="KW-1133">Transmembrane helix</keyword>
<evidence type="ECO:0000313" key="12">
    <source>
        <dbReference type="EMBL" id="AAW43142.1"/>
    </source>
</evidence>
<organism evidence="12 13">
    <name type="scientific">Cryptococcus deneoformans (strain JEC21 / ATCC MYA-565)</name>
    <name type="common">Cryptococcus neoformans var. neoformans serotype D</name>
    <dbReference type="NCBI Taxonomy" id="214684"/>
    <lineage>
        <taxon>Eukaryota</taxon>
        <taxon>Fungi</taxon>
        <taxon>Dikarya</taxon>
        <taxon>Basidiomycota</taxon>
        <taxon>Agaricomycotina</taxon>
        <taxon>Tremellomycetes</taxon>
        <taxon>Tremellales</taxon>
        <taxon>Cryptococcaceae</taxon>
        <taxon>Cryptococcus</taxon>
        <taxon>Cryptococcus neoformans species complex</taxon>
    </lineage>
</organism>
<feature type="chain" id="PRO_5004258369" description="Cytochrome b561 domain-containing protein" evidence="9">
    <location>
        <begin position="25"/>
        <end position="474"/>
    </location>
</feature>
<evidence type="ECO:0008006" key="14">
    <source>
        <dbReference type="Google" id="ProtNLM"/>
    </source>
</evidence>
<dbReference type="InterPro" id="IPR005018">
    <property type="entry name" value="DOMON_domain"/>
</dbReference>
<dbReference type="Proteomes" id="UP000002149">
    <property type="component" value="Chromosome 4"/>
</dbReference>
<dbReference type="KEGG" id="cne:CND02150"/>
<evidence type="ECO:0000256" key="3">
    <source>
        <dbReference type="ARBA" id="ARBA00022692"/>
    </source>
</evidence>
<feature type="compositionally biased region" description="Pro residues" evidence="7">
    <location>
        <begin position="438"/>
        <end position="468"/>
    </location>
</feature>
<feature type="transmembrane region" description="Helical" evidence="8">
    <location>
        <begin position="360"/>
        <end position="379"/>
    </location>
</feature>
<dbReference type="STRING" id="214684.Q5KIQ3"/>
<dbReference type="SUPFAM" id="SSF49344">
    <property type="entry name" value="CBD9-like"/>
    <property type="match status" value="1"/>
</dbReference>
<feature type="region of interest" description="Disordered" evidence="7">
    <location>
        <begin position="431"/>
        <end position="474"/>
    </location>
</feature>
<keyword evidence="3 8" id="KW-0812">Transmembrane</keyword>
<evidence type="ECO:0000256" key="4">
    <source>
        <dbReference type="ARBA" id="ARBA00022982"/>
    </source>
</evidence>
<keyword evidence="2" id="KW-0813">Transport</keyword>
<evidence type="ECO:0000256" key="1">
    <source>
        <dbReference type="ARBA" id="ARBA00004370"/>
    </source>
</evidence>
<dbReference type="PaxDb" id="214684-Q5KIQ3"/>
<feature type="region of interest" description="Disordered" evidence="7">
    <location>
        <begin position="396"/>
        <end position="419"/>
    </location>
</feature>
<name>Q5KIQ3_CRYD1</name>
<dbReference type="OMA" id="IVWYIWV"/>
<dbReference type="CDD" id="cd08760">
    <property type="entry name" value="Cyt_b561_FRRS1_like"/>
    <property type="match status" value="1"/>
</dbReference>
<keyword evidence="6 8" id="KW-0472">Membrane</keyword>
<dbReference type="Pfam" id="PF03188">
    <property type="entry name" value="Cytochrom_B561"/>
    <property type="match status" value="1"/>
</dbReference>
<dbReference type="GO" id="GO:0016020">
    <property type="term" value="C:membrane"/>
    <property type="evidence" value="ECO:0007669"/>
    <property type="project" value="UniProtKB-SubCell"/>
</dbReference>
<evidence type="ECO:0000256" key="5">
    <source>
        <dbReference type="ARBA" id="ARBA00022989"/>
    </source>
</evidence>
<sequence length="474" mass="51289">MLATFNFWWMAAFLIPFTALEVEAVVTGEKWCNSYLCVTGKHDSSQKLDQYTLEPPQGKSITRDDFGWIAIGFGSTMANTPMVITWPNSDGTITLSQREASSNVMPTVVLSPSRKATLKSSLSYSNSSSTSITFTVPSNSSITNQTSLIWAYSRKNPGNSAVNAMIKQHTASGNTKLNLLSTLMNSTNTTINSGADSESPSDTTSRQALIAHVACGAVATMALFPAGILVPRIARGLTEKRWWFPVHGAVNGLLGFGLVVAAFGIAKANFSGGYNSTHRKLGLALFVLCIFQTLLGLFTHFYQRVHRLQTTAGRGPTNFIHMVLGLVIVAVGWSTVWEGLDAEWGMYSGTGKPGIGWKAGWGLIVALASIAYLGGLYLLPRQSSFEHQRRLWASSLGHPPPSVQKSSSTIRQSTRTNGESMNMAYLLSDNGYGDLPDNRPPPPPPPRLLPPPPTHLMRLPPPPIPPNRPAVAQY</sequence>
<dbReference type="PANTHER" id="PTHR47797:SF3">
    <property type="entry name" value="CYTOCHROME B561 DOMAIN-CONTAINING PROTEIN"/>
    <property type="match status" value="1"/>
</dbReference>
<feature type="transmembrane region" description="Helical" evidence="8">
    <location>
        <begin position="242"/>
        <end position="266"/>
    </location>
</feature>
<proteinExistence type="predicted"/>
<dbReference type="AlphaFoldDB" id="Q5KIQ3"/>
<dbReference type="SMART" id="SM00664">
    <property type="entry name" value="DoH"/>
    <property type="match status" value="1"/>
</dbReference>
<feature type="signal peptide" evidence="9">
    <location>
        <begin position="1"/>
        <end position="24"/>
    </location>
</feature>
<dbReference type="OrthoDB" id="19261at2759"/>
<accession>Q55TN2</accession>
<dbReference type="EMBL" id="AE017344">
    <property type="protein sequence ID" value="AAW43142.1"/>
    <property type="molecule type" value="Genomic_DNA"/>
</dbReference>
<evidence type="ECO:0000256" key="9">
    <source>
        <dbReference type="SAM" id="SignalP"/>
    </source>
</evidence>
<protein>
    <recommendedName>
        <fullName evidence="14">Cytochrome b561 domain-containing protein</fullName>
    </recommendedName>
</protein>
<evidence type="ECO:0000256" key="8">
    <source>
        <dbReference type="SAM" id="Phobius"/>
    </source>
</evidence>
<feature type="domain" description="DOMON" evidence="10">
    <location>
        <begin position="34"/>
        <end position="153"/>
    </location>
</feature>
<evidence type="ECO:0000259" key="10">
    <source>
        <dbReference type="PROSITE" id="PS50836"/>
    </source>
</evidence>
<evidence type="ECO:0000313" key="13">
    <source>
        <dbReference type="Proteomes" id="UP000002149"/>
    </source>
</evidence>